<dbReference type="SMART" id="SM00278">
    <property type="entry name" value="HhH1"/>
    <property type="match status" value="2"/>
</dbReference>
<evidence type="ECO:0000256" key="3">
    <source>
        <dbReference type="ARBA" id="ARBA00023125"/>
    </source>
</evidence>
<keyword evidence="1" id="KW-0963">Cytoplasm</keyword>
<dbReference type="GO" id="GO:0009378">
    <property type="term" value="F:four-way junction helicase activity"/>
    <property type="evidence" value="ECO:0007669"/>
    <property type="project" value="InterPro"/>
</dbReference>
<keyword evidence="2" id="KW-0227">DNA damage</keyword>
<evidence type="ECO:0000256" key="1">
    <source>
        <dbReference type="ARBA" id="ARBA00022490"/>
    </source>
</evidence>
<dbReference type="GO" id="GO:0003677">
    <property type="term" value="F:DNA binding"/>
    <property type="evidence" value="ECO:0007669"/>
    <property type="project" value="UniProtKB-KW"/>
</dbReference>
<feature type="domain" description="Helix-hairpin-helix DNA-binding motif class 1" evidence="5">
    <location>
        <begin position="107"/>
        <end position="126"/>
    </location>
</feature>
<dbReference type="SUPFAM" id="SSF47781">
    <property type="entry name" value="RuvA domain 2-like"/>
    <property type="match status" value="1"/>
</dbReference>
<dbReference type="Gene3D" id="2.40.50.140">
    <property type="entry name" value="Nucleic acid-binding proteins"/>
    <property type="match status" value="1"/>
</dbReference>
<proteinExistence type="inferred from homology"/>
<dbReference type="GO" id="GO:0006310">
    <property type="term" value="P:DNA recombination"/>
    <property type="evidence" value="ECO:0007669"/>
    <property type="project" value="InterPro"/>
</dbReference>
<dbReference type="InterPro" id="IPR012340">
    <property type="entry name" value="NA-bd_OB-fold"/>
</dbReference>
<dbReference type="AlphaFoldDB" id="A0A6J5YUF1"/>
<dbReference type="GO" id="GO:0006281">
    <property type="term" value="P:DNA repair"/>
    <property type="evidence" value="ECO:0007669"/>
    <property type="project" value="UniProtKB-KW"/>
</dbReference>
<dbReference type="SUPFAM" id="SSF50249">
    <property type="entry name" value="Nucleic acid-binding proteins"/>
    <property type="match status" value="1"/>
</dbReference>
<dbReference type="GO" id="GO:0009379">
    <property type="term" value="C:Holliday junction helicase complex"/>
    <property type="evidence" value="ECO:0007669"/>
    <property type="project" value="InterPro"/>
</dbReference>
<sequence length="201" mass="21188">MISLLNGSIRSLTSDKTVIDVNGVGYLVLITPRTSSRLTIGSEAMIFTSLVVREDSLTLFGFLDANERDLYEVLQTVSGIGPKVALAITGALTSADLATAIAHEDLGVIEKVPGIGKKGAQRLVLELKGKLIGEISPASRVQGNSPIREQLLSALTGLGFTSRESDNAINATFAHLAQSGIDSATLDVTELLKLTLQSGKR</sequence>
<dbReference type="GO" id="GO:0005524">
    <property type="term" value="F:ATP binding"/>
    <property type="evidence" value="ECO:0007669"/>
    <property type="project" value="InterPro"/>
</dbReference>
<keyword evidence="3" id="KW-0238">DNA-binding</keyword>
<evidence type="ECO:0000313" key="6">
    <source>
        <dbReference type="EMBL" id="CAB4331590.1"/>
    </source>
</evidence>
<dbReference type="Pfam" id="PF14520">
    <property type="entry name" value="HHH_5"/>
    <property type="match status" value="1"/>
</dbReference>
<dbReference type="InterPro" id="IPR011114">
    <property type="entry name" value="RuvA_C"/>
</dbReference>
<protein>
    <submittedName>
        <fullName evidence="6">Unannotated protein</fullName>
    </submittedName>
</protein>
<dbReference type="Gene3D" id="1.10.8.10">
    <property type="entry name" value="DNA helicase RuvA subunit, C-terminal domain"/>
    <property type="match status" value="1"/>
</dbReference>
<dbReference type="Pfam" id="PF01330">
    <property type="entry name" value="RuvA_N"/>
    <property type="match status" value="1"/>
</dbReference>
<evidence type="ECO:0000259" key="5">
    <source>
        <dbReference type="SMART" id="SM00278"/>
    </source>
</evidence>
<dbReference type="CDD" id="cd14332">
    <property type="entry name" value="UBA_RuvA_C"/>
    <property type="match status" value="1"/>
</dbReference>
<dbReference type="InterPro" id="IPR013849">
    <property type="entry name" value="DNA_helicase_Holl-junc_RuvA_I"/>
</dbReference>
<feature type="domain" description="Helix-hairpin-helix DNA-binding motif class 1" evidence="5">
    <location>
        <begin position="72"/>
        <end position="91"/>
    </location>
</feature>
<organism evidence="6">
    <name type="scientific">freshwater metagenome</name>
    <dbReference type="NCBI Taxonomy" id="449393"/>
    <lineage>
        <taxon>unclassified sequences</taxon>
        <taxon>metagenomes</taxon>
        <taxon>ecological metagenomes</taxon>
    </lineage>
</organism>
<evidence type="ECO:0000256" key="4">
    <source>
        <dbReference type="ARBA" id="ARBA00023204"/>
    </source>
</evidence>
<evidence type="ECO:0000256" key="2">
    <source>
        <dbReference type="ARBA" id="ARBA00022763"/>
    </source>
</evidence>
<dbReference type="HAMAP" id="MF_00031">
    <property type="entry name" value="DNA_HJ_migration_RuvA"/>
    <property type="match status" value="1"/>
</dbReference>
<dbReference type="NCBIfam" id="TIGR00084">
    <property type="entry name" value="ruvA"/>
    <property type="match status" value="1"/>
</dbReference>
<name>A0A6J5YUF1_9ZZZZ</name>
<dbReference type="InterPro" id="IPR010994">
    <property type="entry name" value="RuvA_2-like"/>
</dbReference>
<gene>
    <name evidence="6" type="ORF">UFOPK3775_00214</name>
</gene>
<dbReference type="Gene3D" id="1.10.150.20">
    <property type="entry name" value="5' to 3' exonuclease, C-terminal subdomain"/>
    <property type="match status" value="1"/>
</dbReference>
<dbReference type="InterPro" id="IPR000085">
    <property type="entry name" value="RuvA"/>
</dbReference>
<keyword evidence="4" id="KW-0234">DNA repair</keyword>
<accession>A0A6J5YUF1</accession>
<dbReference type="InterPro" id="IPR003583">
    <property type="entry name" value="Hlx-hairpin-Hlx_DNA-bd_motif"/>
</dbReference>
<dbReference type="EMBL" id="CAESAK010000016">
    <property type="protein sequence ID" value="CAB4331590.1"/>
    <property type="molecule type" value="Genomic_DNA"/>
</dbReference>
<reference evidence="6" key="1">
    <citation type="submission" date="2020-05" db="EMBL/GenBank/DDBJ databases">
        <authorList>
            <person name="Chiriac C."/>
            <person name="Salcher M."/>
            <person name="Ghai R."/>
            <person name="Kavagutti S V."/>
        </authorList>
    </citation>
    <scope>NUCLEOTIDE SEQUENCE</scope>
</reference>